<feature type="domain" description="Putative restriction endonuclease" evidence="1">
    <location>
        <begin position="19"/>
        <end position="179"/>
    </location>
</feature>
<protein>
    <submittedName>
        <fullName evidence="2">Uma2 family endonuclease</fullName>
    </submittedName>
</protein>
<gene>
    <name evidence="2" type="ORF">ACFQMJ_14990</name>
</gene>
<keyword evidence="2" id="KW-0540">Nuclease</keyword>
<dbReference type="Proteomes" id="UP001596378">
    <property type="component" value="Unassembled WGS sequence"/>
</dbReference>
<name>A0ABW2FCH8_9BACL</name>
<dbReference type="InterPro" id="IPR012296">
    <property type="entry name" value="Nuclease_put_TT1808"/>
</dbReference>
<evidence type="ECO:0000259" key="1">
    <source>
        <dbReference type="Pfam" id="PF05685"/>
    </source>
</evidence>
<sequence>MEKNKKAADKVKELPATYETYAALPDDGNRYEVIDGVLERMSPSPTASHQSIALDLCFELKQSCKSDYLIYVAPLDVILSDTNVVQPDAIMIHRSRKHIVTSRGIEGPPDLAVEVLSPSSQKRDRLKKRAVYEKHGVPEYWIVDPETRTLEQFHLDEQGNYELIQLYENDDLVASSRLPCVSFAVSRLFGDVLQ</sequence>
<dbReference type="RefSeq" id="WP_378049327.1">
    <property type="nucleotide sequence ID" value="NZ_JBHMDN010000020.1"/>
</dbReference>
<keyword evidence="2" id="KW-0378">Hydrolase</keyword>
<evidence type="ECO:0000313" key="2">
    <source>
        <dbReference type="EMBL" id="MFC7149829.1"/>
    </source>
</evidence>
<proteinExistence type="predicted"/>
<dbReference type="Pfam" id="PF05685">
    <property type="entry name" value="Uma2"/>
    <property type="match status" value="1"/>
</dbReference>
<dbReference type="EMBL" id="JBHTAI010000008">
    <property type="protein sequence ID" value="MFC7149829.1"/>
    <property type="molecule type" value="Genomic_DNA"/>
</dbReference>
<dbReference type="InterPro" id="IPR011335">
    <property type="entry name" value="Restrct_endonuc-II-like"/>
</dbReference>
<comment type="caution">
    <text evidence="2">The sequence shown here is derived from an EMBL/GenBank/DDBJ whole genome shotgun (WGS) entry which is preliminary data.</text>
</comment>
<dbReference type="GO" id="GO:0004519">
    <property type="term" value="F:endonuclease activity"/>
    <property type="evidence" value="ECO:0007669"/>
    <property type="project" value="UniProtKB-KW"/>
</dbReference>
<organism evidence="2 3">
    <name type="scientific">Cohnella cellulosilytica</name>
    <dbReference type="NCBI Taxonomy" id="986710"/>
    <lineage>
        <taxon>Bacteria</taxon>
        <taxon>Bacillati</taxon>
        <taxon>Bacillota</taxon>
        <taxon>Bacilli</taxon>
        <taxon>Bacillales</taxon>
        <taxon>Paenibacillaceae</taxon>
        <taxon>Cohnella</taxon>
    </lineage>
</organism>
<reference evidence="3" key="1">
    <citation type="journal article" date="2019" name="Int. J. Syst. Evol. Microbiol.">
        <title>The Global Catalogue of Microorganisms (GCM) 10K type strain sequencing project: providing services to taxonomists for standard genome sequencing and annotation.</title>
        <authorList>
            <consortium name="The Broad Institute Genomics Platform"/>
            <consortium name="The Broad Institute Genome Sequencing Center for Infectious Disease"/>
            <person name="Wu L."/>
            <person name="Ma J."/>
        </authorList>
    </citation>
    <scope>NUCLEOTIDE SEQUENCE [LARGE SCALE GENOMIC DNA]</scope>
    <source>
        <strain evidence="3">KCTC 12907</strain>
    </source>
</reference>
<dbReference type="Gene3D" id="3.90.1570.10">
    <property type="entry name" value="tt1808, chain A"/>
    <property type="match status" value="1"/>
</dbReference>
<evidence type="ECO:0000313" key="3">
    <source>
        <dbReference type="Proteomes" id="UP001596378"/>
    </source>
</evidence>
<dbReference type="PANTHER" id="PTHR34107:SF4">
    <property type="entry name" value="SLL1222 PROTEIN"/>
    <property type="match status" value="1"/>
</dbReference>
<dbReference type="CDD" id="cd06260">
    <property type="entry name" value="DUF820-like"/>
    <property type="match status" value="1"/>
</dbReference>
<dbReference type="InterPro" id="IPR008538">
    <property type="entry name" value="Uma2"/>
</dbReference>
<keyword evidence="3" id="KW-1185">Reference proteome</keyword>
<keyword evidence="2" id="KW-0255">Endonuclease</keyword>
<dbReference type="PANTHER" id="PTHR34107">
    <property type="entry name" value="SLL0198 PROTEIN-RELATED"/>
    <property type="match status" value="1"/>
</dbReference>
<dbReference type="SUPFAM" id="SSF52980">
    <property type="entry name" value="Restriction endonuclease-like"/>
    <property type="match status" value="1"/>
</dbReference>
<accession>A0ABW2FCH8</accession>